<evidence type="ECO:0000256" key="1">
    <source>
        <dbReference type="SAM" id="MobiDB-lite"/>
    </source>
</evidence>
<dbReference type="Proteomes" id="UP000315995">
    <property type="component" value="Chromosome"/>
</dbReference>
<dbReference type="AlphaFoldDB" id="A0A4Y6PWE9"/>
<sequence>MSDKTKKGTLKLDKSLFHHDPTRTLEEVQKVNDVEQARNDVQEFHETPSVSRVLEALGELIPDASHRERFLYLHATFGSGKTHLLKLVGYATAQSDAPEAAEIASLLGDKFSGFKQLKTQLSNAKVDRFIPVFLNLLDRDASSEPPIPLLLYKALGRKLGKRFGYKTDPMWLLEFAFQLDRNFKLWSALWDYHLDSDDMYAGAFREAYAKRGMIRGWLTRAVAELANKSDDQNLRTKYGSEASVRRAINAAEKAVDAENFTATELAERIRWAKELLQKRDDESTDFIFGLDEVALFIGDERTRYTEFRRTIETLADEGVQPVIIGTGQWSLASIHKEFVGDPDPNAWYANEVELEGTDTEIIVRKRWLRKSPENWKAVKEALEASKNDILTSDERSDIGDRDSAAVESYPFRPTDLRHMREALQHLMSRGRTTRHEYVQGRALLVQVRALFTEHGWSGRELGALVPWSEIFELLDEETPFIPGWVRTLLERIEATVGDASDKAVDVARVIYLLNRIEDVDATLDNVVRLLVGSLDADVSGLRKEVEKALDILVNDKRYVRSEEGGKRTAQPVYRLLTEDEVTLAEKIEERAAGIQLSRLRNWIGEVVQNERLFGSEGLRREEKVGDERDVPLRTYYTILRELAEPAETHDAVAVRVVVTDDVDAVRKQWTKLHQDGTRAGEDLLVAASLPSGFEDRLRRQLATESVLDATTQGYGDLRDSSLEERRLLREELSHVLQDAAIYARAGKKMGKYADSFEKYIATQVVPEKFPHRKTLQMPLQASGDAPKLQAFFQSEQSSKKAQEWPLSKADAKMLGVDTFNREISGGWAAEFFEAFTHQVQGEDLIEAIQGRAGRWLGTGLEALQALLLTLACARQIQLRQGGKTILEPKRMAVAVRGKTNIESLTVKLEPPVDASELQRLQTVYRALTEEDSTPDEPEAIVHAIEQWARDHGHRIIEFRDRCLDSTFGDESEVDISALRKLIEPVFRAEPNARITRDDLTDDGVVRQAEIYRDVRPLLVGDETEQWQRFLDRAAELQKDHRTHDLTIQFMRLKSGQKAPSVSEVRSLLRQAKSIGTAVGEAPNGGDTAGDTSGTEAEKDAAEESESSPGSEPSEAELEEQSEDDVINDVVERLKDLPEGTVVVVENK</sequence>
<gene>
    <name evidence="2" type="ORF">FIV42_15335</name>
</gene>
<keyword evidence="3" id="KW-1185">Reference proteome</keyword>
<feature type="region of interest" description="Disordered" evidence="1">
    <location>
        <begin position="1075"/>
        <end position="1126"/>
    </location>
</feature>
<feature type="compositionally biased region" description="Acidic residues" evidence="1">
    <location>
        <begin position="1113"/>
        <end position="1126"/>
    </location>
</feature>
<accession>A0A4Y6PWE9</accession>
<reference evidence="2 3" key="1">
    <citation type="submission" date="2019-06" db="EMBL/GenBank/DDBJ databases">
        <title>Persicimonas caeni gen. nov., sp. nov., a predatory bacterium isolated from solar saltern.</title>
        <authorList>
            <person name="Wang S."/>
        </authorList>
    </citation>
    <scope>NUCLEOTIDE SEQUENCE [LARGE SCALE GENOMIC DNA]</scope>
    <source>
        <strain evidence="2 3">YN101</strain>
    </source>
</reference>
<proteinExistence type="predicted"/>
<protein>
    <recommendedName>
        <fullName evidence="4">BREX system P-loop protein BrxC</fullName>
    </recommendedName>
</protein>
<dbReference type="OrthoDB" id="3201900at2"/>
<dbReference type="EMBL" id="CP041186">
    <property type="protein sequence ID" value="QDG52065.1"/>
    <property type="molecule type" value="Genomic_DNA"/>
</dbReference>
<evidence type="ECO:0008006" key="4">
    <source>
        <dbReference type="Google" id="ProtNLM"/>
    </source>
</evidence>
<name>A0A4Y6PWE9_PERCE</name>
<evidence type="ECO:0000313" key="3">
    <source>
        <dbReference type="Proteomes" id="UP000315995"/>
    </source>
</evidence>
<accession>A0A5B8YAZ3</accession>
<organism evidence="2 3">
    <name type="scientific">Persicimonas caeni</name>
    <dbReference type="NCBI Taxonomy" id="2292766"/>
    <lineage>
        <taxon>Bacteria</taxon>
        <taxon>Deltaproteobacteria</taxon>
        <taxon>Bradymonadales</taxon>
        <taxon>Bradymonadaceae</taxon>
        <taxon>Persicimonas</taxon>
    </lineage>
</organism>
<dbReference type="RefSeq" id="WP_141198542.1">
    <property type="nucleotide sequence ID" value="NZ_CP041186.1"/>
</dbReference>
<evidence type="ECO:0000313" key="2">
    <source>
        <dbReference type="EMBL" id="QDG52065.1"/>
    </source>
</evidence>